<evidence type="ECO:0000259" key="1">
    <source>
        <dbReference type="Pfam" id="PF00149"/>
    </source>
</evidence>
<accession>G8QZE4</accession>
<dbReference type="OrthoDB" id="9808081at2"/>
<protein>
    <submittedName>
        <fullName evidence="2">Putative phosphoesterase</fullName>
    </submittedName>
</protein>
<dbReference type="PANTHER" id="PTHR42850">
    <property type="entry name" value="METALLOPHOSPHOESTERASE"/>
    <property type="match status" value="1"/>
</dbReference>
<dbReference type="GO" id="GO:0005737">
    <property type="term" value="C:cytoplasm"/>
    <property type="evidence" value="ECO:0007669"/>
    <property type="project" value="TreeGrafter"/>
</dbReference>
<dbReference type="EMBL" id="CP003156">
    <property type="protein sequence ID" value="AEV32572.1"/>
    <property type="molecule type" value="Genomic_DNA"/>
</dbReference>
<dbReference type="STRING" id="926562.Oweho_1582"/>
<name>G8QZE4_OWEHD</name>
<keyword evidence="3" id="KW-1185">Reference proteome</keyword>
<reference evidence="2 3" key="1">
    <citation type="journal article" date="2012" name="Stand. Genomic Sci.">
        <title>Genome sequence of the orange-pigmented seawater bacterium Owenweeksia hongkongensis type strain (UST20020801(T)).</title>
        <authorList>
            <person name="Riedel T."/>
            <person name="Held B."/>
            <person name="Nolan M."/>
            <person name="Lucas S."/>
            <person name="Lapidus A."/>
            <person name="Tice H."/>
            <person name="Del Rio T.G."/>
            <person name="Cheng J.F."/>
            <person name="Han C."/>
            <person name="Tapia R."/>
            <person name="Goodwin L.A."/>
            <person name="Pitluck S."/>
            <person name="Liolios K."/>
            <person name="Mavromatis K."/>
            <person name="Pagani I."/>
            <person name="Ivanova N."/>
            <person name="Mikhailova N."/>
            <person name="Pati A."/>
            <person name="Chen A."/>
            <person name="Palaniappan K."/>
            <person name="Rohde M."/>
            <person name="Tindall B.J."/>
            <person name="Detter J.C."/>
            <person name="Goker M."/>
            <person name="Woyke T."/>
            <person name="Bristow J."/>
            <person name="Eisen J.A."/>
            <person name="Markowitz V."/>
            <person name="Hugenholtz P."/>
            <person name="Klenk H.P."/>
            <person name="Kyrpides N.C."/>
        </authorList>
    </citation>
    <scope>NUCLEOTIDE SEQUENCE</scope>
    <source>
        <strain evidence="3">DSM 17368 / JCM 12287 / NRRL B-23963</strain>
    </source>
</reference>
<evidence type="ECO:0000313" key="3">
    <source>
        <dbReference type="Proteomes" id="UP000005631"/>
    </source>
</evidence>
<dbReference type="eggNOG" id="COG0639">
    <property type="taxonomic scope" value="Bacteria"/>
</dbReference>
<gene>
    <name evidence="2" type="ordered locus">Oweho_1582</name>
</gene>
<dbReference type="InterPro" id="IPR050126">
    <property type="entry name" value="Ap4A_hydrolase"/>
</dbReference>
<dbReference type="CDD" id="cd00144">
    <property type="entry name" value="MPP_PPP_family"/>
    <property type="match status" value="1"/>
</dbReference>
<dbReference type="PRINTS" id="PR00114">
    <property type="entry name" value="STPHPHTASE"/>
</dbReference>
<dbReference type="InterPro" id="IPR006186">
    <property type="entry name" value="Ser/Thr-sp_prot-phosphatase"/>
</dbReference>
<evidence type="ECO:0000313" key="2">
    <source>
        <dbReference type="EMBL" id="AEV32572.1"/>
    </source>
</evidence>
<sequence length="215" mass="24576">MNLLVIGDVHGCYHTLKQLVEEHWDVENELLIQLGDMVNKGSHSIECIKYWQQLQAKHGDYVVMLRGNHEQQFVKDNLEHPRDLENALLQRDALAQGMKVKSLRKWFTHLPLGWENDDILVTHAGVAKNGINPFSAENKTGVLYNKGPLKCLKKLQVKGHSIVAGDKPVFVPRENAWYIDTGAWTKKYLSAIRLSPKGEMLKAVRVKTHPEDKRK</sequence>
<dbReference type="Gene3D" id="3.60.21.10">
    <property type="match status" value="1"/>
</dbReference>
<dbReference type="InterPro" id="IPR004843">
    <property type="entry name" value="Calcineurin-like_PHP"/>
</dbReference>
<organism evidence="2 3">
    <name type="scientific">Owenweeksia hongkongensis (strain DSM 17368 / CIP 108786 / JCM 12287 / NRRL B-23963 / UST20020801)</name>
    <dbReference type="NCBI Taxonomy" id="926562"/>
    <lineage>
        <taxon>Bacteria</taxon>
        <taxon>Pseudomonadati</taxon>
        <taxon>Bacteroidota</taxon>
        <taxon>Flavobacteriia</taxon>
        <taxon>Flavobacteriales</taxon>
        <taxon>Owenweeksiaceae</taxon>
        <taxon>Owenweeksia</taxon>
    </lineage>
</organism>
<dbReference type="SUPFAM" id="SSF56300">
    <property type="entry name" value="Metallo-dependent phosphatases"/>
    <property type="match status" value="1"/>
</dbReference>
<dbReference type="Proteomes" id="UP000005631">
    <property type="component" value="Chromosome"/>
</dbReference>
<feature type="domain" description="Calcineurin-like phosphoesterase" evidence="1">
    <location>
        <begin position="1"/>
        <end position="154"/>
    </location>
</feature>
<proteinExistence type="predicted"/>
<dbReference type="PANTHER" id="PTHR42850:SF4">
    <property type="entry name" value="ZINC-DEPENDENT ENDOPOLYPHOSPHATASE"/>
    <property type="match status" value="1"/>
</dbReference>
<dbReference type="InterPro" id="IPR029052">
    <property type="entry name" value="Metallo-depent_PP-like"/>
</dbReference>
<dbReference type="HOGENOM" id="CLU_023125_4_0_10"/>
<dbReference type="KEGG" id="oho:Oweho_1582"/>
<dbReference type="RefSeq" id="WP_014201928.1">
    <property type="nucleotide sequence ID" value="NC_016599.1"/>
</dbReference>
<dbReference type="Pfam" id="PF00149">
    <property type="entry name" value="Metallophos"/>
    <property type="match status" value="1"/>
</dbReference>
<dbReference type="GO" id="GO:0016791">
    <property type="term" value="F:phosphatase activity"/>
    <property type="evidence" value="ECO:0007669"/>
    <property type="project" value="TreeGrafter"/>
</dbReference>
<dbReference type="AlphaFoldDB" id="G8QZE4"/>